<gene>
    <name evidence="2" type="ORF">SOASR030_01400</name>
</gene>
<feature type="chain" id="PRO_5043416870" description="MORN repeat variant" evidence="1">
    <location>
        <begin position="22"/>
        <end position="226"/>
    </location>
</feature>
<sequence length="226" mass="26035">MLKNCLLILFSLLALSGCTKTANVPTDIPLDQEATKAAPWKPGEIVAQGNGFIYYDIAGSKSVSRSYPIYRAFVGILPNGHYMVQEFYSDSDRKFTDPYELSESADVNVISPIRDSQSIKGTITTWYPNGKKYGEDVRGEERGSFQSWYINGKPWMKGSLYKDLPYGHTTYWYPNGQKSHEGEQHYSEDVGEWKYWDMQGRELTKREFRHYQETEYQLLSPDDSLK</sequence>
<comment type="caution">
    <text evidence="2">The sequence shown here is derived from an EMBL/GenBank/DDBJ whole genome shotgun (WGS) entry which is preliminary data.</text>
</comment>
<organism evidence="2 3">
    <name type="scientific">Leminorella grimontii</name>
    <dbReference type="NCBI Taxonomy" id="82981"/>
    <lineage>
        <taxon>Bacteria</taxon>
        <taxon>Pseudomonadati</taxon>
        <taxon>Pseudomonadota</taxon>
        <taxon>Gammaproteobacteria</taxon>
        <taxon>Enterobacterales</taxon>
        <taxon>Budviciaceae</taxon>
        <taxon>Leminorella</taxon>
    </lineage>
</organism>
<feature type="signal peptide" evidence="1">
    <location>
        <begin position="1"/>
        <end position="21"/>
    </location>
</feature>
<reference evidence="2" key="1">
    <citation type="submission" date="2022-06" db="EMBL/GenBank/DDBJ databases">
        <title>Draft genome sequences of Leminorella grimontii str. JCM5902.</title>
        <authorList>
            <person name="Wakabayashi Y."/>
            <person name="Kojima K."/>
        </authorList>
    </citation>
    <scope>NUCLEOTIDE SEQUENCE</scope>
    <source>
        <strain evidence="2">JCM 5902</strain>
    </source>
</reference>
<dbReference type="Gene3D" id="3.90.930.1">
    <property type="match status" value="1"/>
</dbReference>
<proteinExistence type="predicted"/>
<dbReference type="SUPFAM" id="SSF82185">
    <property type="entry name" value="Histone H3 K4-specific methyltransferase SET7/9 N-terminal domain"/>
    <property type="match status" value="1"/>
</dbReference>
<name>A0AAV5MW12_9GAMM</name>
<evidence type="ECO:0000256" key="1">
    <source>
        <dbReference type="SAM" id="SignalP"/>
    </source>
</evidence>
<dbReference type="AlphaFoldDB" id="A0AAV5MW12"/>
<evidence type="ECO:0000313" key="2">
    <source>
        <dbReference type="EMBL" id="GKX54028.1"/>
    </source>
</evidence>
<dbReference type="Proteomes" id="UP001058124">
    <property type="component" value="Unassembled WGS sequence"/>
</dbReference>
<keyword evidence="3" id="KW-1185">Reference proteome</keyword>
<dbReference type="RefSeq" id="WP_027275991.1">
    <property type="nucleotide sequence ID" value="NZ_BRLH01000001.1"/>
</dbReference>
<protein>
    <recommendedName>
        <fullName evidence="4">MORN repeat variant</fullName>
    </recommendedName>
</protein>
<keyword evidence="1" id="KW-0732">Signal</keyword>
<evidence type="ECO:0008006" key="4">
    <source>
        <dbReference type="Google" id="ProtNLM"/>
    </source>
</evidence>
<accession>A0AAV5MW12</accession>
<dbReference type="PROSITE" id="PS51257">
    <property type="entry name" value="PROKAR_LIPOPROTEIN"/>
    <property type="match status" value="1"/>
</dbReference>
<dbReference type="EMBL" id="BRLH01000001">
    <property type="protein sequence ID" value="GKX54028.1"/>
    <property type="molecule type" value="Genomic_DNA"/>
</dbReference>
<evidence type="ECO:0000313" key="3">
    <source>
        <dbReference type="Proteomes" id="UP001058124"/>
    </source>
</evidence>